<dbReference type="GO" id="GO:0009306">
    <property type="term" value="P:protein secretion"/>
    <property type="evidence" value="ECO:0007669"/>
    <property type="project" value="InterPro"/>
</dbReference>
<accession>A0A4V2PSU4</accession>
<dbReference type="EMBL" id="SMGD01000001">
    <property type="protein sequence ID" value="TCK64011.1"/>
    <property type="molecule type" value="Genomic_DNA"/>
</dbReference>
<dbReference type="InterPro" id="IPR001775">
    <property type="entry name" value="GspD/PilQ"/>
</dbReference>
<evidence type="ECO:0000259" key="4">
    <source>
        <dbReference type="Pfam" id="PF13629"/>
    </source>
</evidence>
<name>A0A4V2PSU4_9GAMM</name>
<dbReference type="PRINTS" id="PR00811">
    <property type="entry name" value="BCTERIALGSPD"/>
</dbReference>
<organism evidence="5 6">
    <name type="scientific">Celerinatantimonas diazotrophica</name>
    <dbReference type="NCBI Taxonomy" id="412034"/>
    <lineage>
        <taxon>Bacteria</taxon>
        <taxon>Pseudomonadati</taxon>
        <taxon>Pseudomonadota</taxon>
        <taxon>Gammaproteobacteria</taxon>
        <taxon>Celerinatantimonadaceae</taxon>
        <taxon>Celerinatantimonas</taxon>
    </lineage>
</organism>
<protein>
    <submittedName>
        <fullName evidence="5">Pilus assembly protein CpaC</fullName>
    </submittedName>
</protein>
<dbReference type="Pfam" id="PF13629">
    <property type="entry name" value="T2SS-T3SS_pil_N"/>
    <property type="match status" value="1"/>
</dbReference>
<dbReference type="AlphaFoldDB" id="A0A4V2PSU4"/>
<dbReference type="Pfam" id="PF00263">
    <property type="entry name" value="Secretin"/>
    <property type="match status" value="1"/>
</dbReference>
<comment type="caution">
    <text evidence="5">The sequence shown here is derived from an EMBL/GenBank/DDBJ whole genome shotgun (WGS) entry which is preliminary data.</text>
</comment>
<dbReference type="InterPro" id="IPR032789">
    <property type="entry name" value="T2SS-T3SS_pil_N"/>
</dbReference>
<evidence type="ECO:0000256" key="1">
    <source>
        <dbReference type="RuleBase" id="RU004003"/>
    </source>
</evidence>
<evidence type="ECO:0000313" key="6">
    <source>
        <dbReference type="Proteomes" id="UP000295565"/>
    </source>
</evidence>
<evidence type="ECO:0000313" key="5">
    <source>
        <dbReference type="EMBL" id="TCK64011.1"/>
    </source>
</evidence>
<dbReference type="Proteomes" id="UP000295565">
    <property type="component" value="Unassembled WGS sequence"/>
</dbReference>
<evidence type="ECO:0000259" key="3">
    <source>
        <dbReference type="Pfam" id="PF00263"/>
    </source>
</evidence>
<keyword evidence="6" id="KW-1185">Reference proteome</keyword>
<reference evidence="5 6" key="1">
    <citation type="submission" date="2019-03" db="EMBL/GenBank/DDBJ databases">
        <title>Genomic Encyclopedia of Type Strains, Phase IV (KMG-IV): sequencing the most valuable type-strain genomes for metagenomic binning, comparative biology and taxonomic classification.</title>
        <authorList>
            <person name="Goeker M."/>
        </authorList>
    </citation>
    <scope>NUCLEOTIDE SEQUENCE [LARGE SCALE GENOMIC DNA]</scope>
    <source>
        <strain evidence="5 6">DSM 18577</strain>
    </source>
</reference>
<feature type="domain" description="Pilus formation protein N-terminal" evidence="4">
    <location>
        <begin position="23"/>
        <end position="92"/>
    </location>
</feature>
<evidence type="ECO:0000256" key="2">
    <source>
        <dbReference type="SAM" id="SignalP"/>
    </source>
</evidence>
<dbReference type="PANTHER" id="PTHR30332:SF17">
    <property type="entry name" value="TYPE IV PILIATION SYSTEM PROTEIN DR_0774-RELATED"/>
    <property type="match status" value="1"/>
</dbReference>
<sequence>MMKVLRLGLLIVGLCLAQNGMAAILSLTTGGAKTVHTDELADTVFIANPAIADYRVLDGHRVVLFGKTVGTTTLIIYNKAGHTLLNRQIVVNQSMAKIEQQIAIHYPGLAINVTNIGTQVVLSGEVPDIQTRDAIVHLVGVLLNKSVSRKTVTLKNAGSVSSNGGSSSGSSSSDGYLLDYLQKTTYSGLIDNLKVGGVKQVNVKLSVAEVSTAYIKQLGAKWGSMVNDSFQGNGQFFNYLQSFNASNIASFISALDNDSVGQILAQPNLSVISGETASFLVGGELPIVTNYDNSYQVTYKEYGVKLSIGAKVLNDNKIRLTLSPEVSAQDSTYRSELADVPAFKTRKATTTVELGDGQSFVLGGLLSKDEQETLQKVPFIGDIPILGALFRYTETTRRNTELVIVATVNLVKPISSEDVQLPTMQPTSTLSRWFGVDLATSHATREVYASGGFKQ</sequence>
<feature type="chain" id="PRO_5020575563" evidence="2">
    <location>
        <begin position="23"/>
        <end position="455"/>
    </location>
</feature>
<dbReference type="PANTHER" id="PTHR30332">
    <property type="entry name" value="PROBABLE GENERAL SECRETION PATHWAY PROTEIN D"/>
    <property type="match status" value="1"/>
</dbReference>
<gene>
    <name evidence="5" type="ORF">EV690_0136</name>
</gene>
<dbReference type="OrthoDB" id="9775455at2"/>
<comment type="similarity">
    <text evidence="1">Belongs to the bacterial secretin family.</text>
</comment>
<dbReference type="InterPro" id="IPR004846">
    <property type="entry name" value="T2SS/T3SS_dom"/>
</dbReference>
<feature type="signal peptide" evidence="2">
    <location>
        <begin position="1"/>
        <end position="22"/>
    </location>
</feature>
<dbReference type="RefSeq" id="WP_131911004.1">
    <property type="nucleotide sequence ID" value="NZ_OU594967.1"/>
</dbReference>
<feature type="domain" description="Type II/III secretion system secretin-like" evidence="3">
    <location>
        <begin position="254"/>
        <end position="411"/>
    </location>
</feature>
<dbReference type="InterPro" id="IPR050810">
    <property type="entry name" value="Bact_Secretion_Sys_Channel"/>
</dbReference>
<dbReference type="GO" id="GO:0015627">
    <property type="term" value="C:type II protein secretion system complex"/>
    <property type="evidence" value="ECO:0007669"/>
    <property type="project" value="TreeGrafter"/>
</dbReference>
<proteinExistence type="inferred from homology"/>
<keyword evidence="2" id="KW-0732">Signal</keyword>